<sequence length="538" mass="59304">MASLLLPAVFAVLVVFWLLGYLFSAPYDPQEPPLVKPKIPFIGHIIGLLRHGTRYYSMIATTTHHPIFTLPVPRGKMYIVTSPSLIAACDRRGKVVSFAPYVVEFGKRILAGSAHSVGLLSEDLLEEKGPHGSLRTETMAAMHRSQVPGPYLDEMMRVTLVSSVGFVDETLLGGGGAGEGVEVGLFAWVKRFMTVAGTDAVYGAERNPFHDPEVADSFWAVDKDFALLGMMFLPDLLAPKGSRGRKRFFQAFREYYASGGLETASYLIKARHEANKKYGISDDDIARFDLGVCTALLVNTVPAMGWMLCHAFSNATLLATLRSQIEAVVFPNGVPPPFGTTTNTATKINIHTLTTSIPLLESFVREVLRVQSNSASARFVLRDTLLRDDTTGASYLVKKDCFLGMPSAPVHGDQTVWGPDAGVFDPERFLPERVEGKKKVPASAWRTFGGGNALCPGRHLALREIMSVLVVLVLRCEIEPYELGKRGPWRIPAKRHHISTSILTPKEDIKVRIRPREGLEHVRWEFVWEDEATGVVSS</sequence>
<evidence type="ECO:0000256" key="7">
    <source>
        <dbReference type="SAM" id="SignalP"/>
    </source>
</evidence>
<evidence type="ECO:0000313" key="9">
    <source>
        <dbReference type="Proteomes" id="UP001302676"/>
    </source>
</evidence>
<organism evidence="8 9">
    <name type="scientific">Dichotomopilus funicola</name>
    <dbReference type="NCBI Taxonomy" id="1934379"/>
    <lineage>
        <taxon>Eukaryota</taxon>
        <taxon>Fungi</taxon>
        <taxon>Dikarya</taxon>
        <taxon>Ascomycota</taxon>
        <taxon>Pezizomycotina</taxon>
        <taxon>Sordariomycetes</taxon>
        <taxon>Sordariomycetidae</taxon>
        <taxon>Sordariales</taxon>
        <taxon>Chaetomiaceae</taxon>
        <taxon>Dichotomopilus</taxon>
    </lineage>
</organism>
<dbReference type="InterPro" id="IPR036396">
    <property type="entry name" value="Cyt_P450_sf"/>
</dbReference>
<evidence type="ECO:0000256" key="1">
    <source>
        <dbReference type="ARBA" id="ARBA00001971"/>
    </source>
</evidence>
<keyword evidence="5" id="KW-0503">Monooxygenase</keyword>
<protein>
    <submittedName>
        <fullName evidence="8">Cytochrome P450</fullName>
    </submittedName>
</protein>
<evidence type="ECO:0000256" key="2">
    <source>
        <dbReference type="ARBA" id="ARBA00010617"/>
    </source>
</evidence>
<gene>
    <name evidence="8" type="ORF">C8A04DRAFT_37968</name>
</gene>
<dbReference type="InterPro" id="IPR053007">
    <property type="entry name" value="CYP450_monoxygenase_sec-met"/>
</dbReference>
<feature type="chain" id="PRO_5042903361" evidence="7">
    <location>
        <begin position="25"/>
        <end position="538"/>
    </location>
</feature>
<dbReference type="GeneID" id="87820681"/>
<keyword evidence="7" id="KW-0732">Signal</keyword>
<keyword evidence="9" id="KW-1185">Reference proteome</keyword>
<dbReference type="Pfam" id="PF00067">
    <property type="entry name" value="p450"/>
    <property type="match status" value="1"/>
</dbReference>
<reference evidence="8" key="1">
    <citation type="journal article" date="2023" name="Mol. Phylogenet. Evol.">
        <title>Genome-scale phylogeny and comparative genomics of the fungal order Sordariales.</title>
        <authorList>
            <person name="Hensen N."/>
            <person name="Bonometti L."/>
            <person name="Westerberg I."/>
            <person name="Brannstrom I.O."/>
            <person name="Guillou S."/>
            <person name="Cros-Aarteil S."/>
            <person name="Calhoun S."/>
            <person name="Haridas S."/>
            <person name="Kuo A."/>
            <person name="Mondo S."/>
            <person name="Pangilinan J."/>
            <person name="Riley R."/>
            <person name="LaButti K."/>
            <person name="Andreopoulos B."/>
            <person name="Lipzen A."/>
            <person name="Chen C."/>
            <person name="Yan M."/>
            <person name="Daum C."/>
            <person name="Ng V."/>
            <person name="Clum A."/>
            <person name="Steindorff A."/>
            <person name="Ohm R.A."/>
            <person name="Martin F."/>
            <person name="Silar P."/>
            <person name="Natvig D.O."/>
            <person name="Lalanne C."/>
            <person name="Gautier V."/>
            <person name="Ament-Velasquez S.L."/>
            <person name="Kruys A."/>
            <person name="Hutchinson M.I."/>
            <person name="Powell A.J."/>
            <person name="Barry K."/>
            <person name="Miller A.N."/>
            <person name="Grigoriev I.V."/>
            <person name="Debuchy R."/>
            <person name="Gladieux P."/>
            <person name="Hiltunen Thoren M."/>
            <person name="Johannesson H."/>
        </authorList>
    </citation>
    <scope>NUCLEOTIDE SEQUENCE</scope>
    <source>
        <strain evidence="8">CBS 141.50</strain>
    </source>
</reference>
<dbReference type="PRINTS" id="PR00465">
    <property type="entry name" value="EP450IV"/>
</dbReference>
<evidence type="ECO:0000256" key="6">
    <source>
        <dbReference type="PIRSR" id="PIRSR602403-1"/>
    </source>
</evidence>
<comment type="caution">
    <text evidence="8">The sequence shown here is derived from an EMBL/GenBank/DDBJ whole genome shotgun (WGS) entry which is preliminary data.</text>
</comment>
<reference evidence="8" key="2">
    <citation type="submission" date="2023-05" db="EMBL/GenBank/DDBJ databases">
        <authorList>
            <consortium name="Lawrence Berkeley National Laboratory"/>
            <person name="Steindorff A."/>
            <person name="Hensen N."/>
            <person name="Bonometti L."/>
            <person name="Westerberg I."/>
            <person name="Brannstrom I.O."/>
            <person name="Guillou S."/>
            <person name="Cros-Aarteil S."/>
            <person name="Calhoun S."/>
            <person name="Haridas S."/>
            <person name="Kuo A."/>
            <person name="Mondo S."/>
            <person name="Pangilinan J."/>
            <person name="Riley R."/>
            <person name="Labutti K."/>
            <person name="Andreopoulos B."/>
            <person name="Lipzen A."/>
            <person name="Chen C."/>
            <person name="Yanf M."/>
            <person name="Daum C."/>
            <person name="Ng V."/>
            <person name="Clum A."/>
            <person name="Ohm R."/>
            <person name="Martin F."/>
            <person name="Silar P."/>
            <person name="Natvig D."/>
            <person name="Lalanne C."/>
            <person name="Gautier V."/>
            <person name="Ament-Velasquez S.L."/>
            <person name="Kruys A."/>
            <person name="Hutchinson M.I."/>
            <person name="Powell A.J."/>
            <person name="Barry K."/>
            <person name="Miller A.N."/>
            <person name="Grigoriev I.V."/>
            <person name="Debuchy R."/>
            <person name="Gladieux P."/>
            <person name="Thoren M.H."/>
            <person name="Johannesson H."/>
        </authorList>
    </citation>
    <scope>NUCLEOTIDE SEQUENCE</scope>
    <source>
        <strain evidence="8">CBS 141.50</strain>
    </source>
</reference>
<feature type="signal peptide" evidence="7">
    <location>
        <begin position="1"/>
        <end position="24"/>
    </location>
</feature>
<feature type="binding site" description="axial binding residue" evidence="6">
    <location>
        <position position="455"/>
    </location>
    <ligand>
        <name>heme</name>
        <dbReference type="ChEBI" id="CHEBI:30413"/>
    </ligand>
    <ligandPart>
        <name>Fe</name>
        <dbReference type="ChEBI" id="CHEBI:18248"/>
    </ligandPart>
</feature>
<evidence type="ECO:0000256" key="5">
    <source>
        <dbReference type="ARBA" id="ARBA00023033"/>
    </source>
</evidence>
<dbReference type="AlphaFoldDB" id="A0AAN6V185"/>
<dbReference type="PANTHER" id="PTHR47582:SF1">
    <property type="entry name" value="P450, PUTATIVE (EUROFUNG)-RELATED"/>
    <property type="match status" value="1"/>
</dbReference>
<proteinExistence type="inferred from homology"/>
<dbReference type="RefSeq" id="XP_062636304.1">
    <property type="nucleotide sequence ID" value="XM_062784068.1"/>
</dbReference>
<comment type="cofactor">
    <cofactor evidence="1 6">
        <name>heme</name>
        <dbReference type="ChEBI" id="CHEBI:30413"/>
    </cofactor>
</comment>
<dbReference type="InterPro" id="IPR002403">
    <property type="entry name" value="Cyt_P450_E_grp-IV"/>
</dbReference>
<dbReference type="GO" id="GO:0004497">
    <property type="term" value="F:monooxygenase activity"/>
    <property type="evidence" value="ECO:0007669"/>
    <property type="project" value="UniProtKB-KW"/>
</dbReference>
<evidence type="ECO:0000313" key="8">
    <source>
        <dbReference type="EMBL" id="KAK4142933.1"/>
    </source>
</evidence>
<dbReference type="EMBL" id="MU853592">
    <property type="protein sequence ID" value="KAK4142933.1"/>
    <property type="molecule type" value="Genomic_DNA"/>
</dbReference>
<dbReference type="Proteomes" id="UP001302676">
    <property type="component" value="Unassembled WGS sequence"/>
</dbReference>
<keyword evidence="6" id="KW-0349">Heme</keyword>
<name>A0AAN6V185_9PEZI</name>
<keyword evidence="4 6" id="KW-0408">Iron</keyword>
<keyword evidence="3 6" id="KW-0479">Metal-binding</keyword>
<dbReference type="GO" id="GO:0016705">
    <property type="term" value="F:oxidoreductase activity, acting on paired donors, with incorporation or reduction of molecular oxygen"/>
    <property type="evidence" value="ECO:0007669"/>
    <property type="project" value="InterPro"/>
</dbReference>
<dbReference type="SUPFAM" id="SSF48264">
    <property type="entry name" value="Cytochrome P450"/>
    <property type="match status" value="1"/>
</dbReference>
<dbReference type="Gene3D" id="1.10.630.10">
    <property type="entry name" value="Cytochrome P450"/>
    <property type="match status" value="1"/>
</dbReference>
<accession>A0AAN6V185</accession>
<comment type="similarity">
    <text evidence="2">Belongs to the cytochrome P450 family.</text>
</comment>
<dbReference type="GO" id="GO:0020037">
    <property type="term" value="F:heme binding"/>
    <property type="evidence" value="ECO:0007669"/>
    <property type="project" value="InterPro"/>
</dbReference>
<dbReference type="PANTHER" id="PTHR47582">
    <property type="entry name" value="P450, PUTATIVE (EUROFUNG)-RELATED"/>
    <property type="match status" value="1"/>
</dbReference>
<keyword evidence="5" id="KW-0560">Oxidoreductase</keyword>
<dbReference type="InterPro" id="IPR001128">
    <property type="entry name" value="Cyt_P450"/>
</dbReference>
<evidence type="ECO:0000256" key="3">
    <source>
        <dbReference type="ARBA" id="ARBA00022723"/>
    </source>
</evidence>
<dbReference type="GO" id="GO:0005506">
    <property type="term" value="F:iron ion binding"/>
    <property type="evidence" value="ECO:0007669"/>
    <property type="project" value="InterPro"/>
</dbReference>
<dbReference type="CDD" id="cd11040">
    <property type="entry name" value="CYP7_CYP8-like"/>
    <property type="match status" value="1"/>
</dbReference>
<evidence type="ECO:0000256" key="4">
    <source>
        <dbReference type="ARBA" id="ARBA00023004"/>
    </source>
</evidence>